<sequence>MKNMLRKWNTIYFLALLMGVVTLYMGVESVDGALTITKLSGMLEKVFMPPGAEYVTSKVTEFLGLK</sequence>
<organism evidence="1 2">
    <name type="scientific">Escherichia coli</name>
    <dbReference type="NCBI Taxonomy" id="562"/>
    <lineage>
        <taxon>Bacteria</taxon>
        <taxon>Pseudomonadati</taxon>
        <taxon>Pseudomonadota</taxon>
        <taxon>Gammaproteobacteria</taxon>
        <taxon>Enterobacterales</taxon>
        <taxon>Enterobacteriaceae</taxon>
        <taxon>Escherichia</taxon>
    </lineage>
</organism>
<name>A0A7U5YWP8_ECOLX</name>
<proteinExistence type="predicted"/>
<evidence type="ECO:0000313" key="2">
    <source>
        <dbReference type="Proteomes" id="UP000239554"/>
    </source>
</evidence>
<evidence type="ECO:0000313" key="1">
    <source>
        <dbReference type="EMBL" id="AUY00994.1"/>
    </source>
</evidence>
<dbReference type="AlphaFoldDB" id="A0A7U5YWP8"/>
<reference evidence="1 2" key="1">
    <citation type="journal article" date="2018" name="MBio">
        <title>Genomic Analysis of Hospital Plumbing Reveals Diverse Reservoir of Bacterial Plasmids Conferring Carbapenem Resistance.</title>
        <authorList>
            <consortium name="NISC Comparative Sequencing Program"/>
            <person name="Weingarten R.A."/>
            <person name="Johnson R.C."/>
            <person name="Conlan S."/>
            <person name="Ramsburg A.M."/>
            <person name="Dekker J.P."/>
            <person name="Lau A.F."/>
            <person name="Khil P."/>
            <person name="Odom R.T."/>
            <person name="Deming C."/>
            <person name="Park M."/>
            <person name="Thomas P.J."/>
            <person name="Henderson D.K."/>
            <person name="Palmore T.N."/>
            <person name="Segre J.A."/>
            <person name="Frank K.M."/>
        </authorList>
    </citation>
    <scope>NUCLEOTIDE SEQUENCE [LARGE SCALE GENOMIC DNA]</scope>
    <source>
        <strain evidence="1 2">ECONIH4</strain>
    </source>
</reference>
<dbReference type="EMBL" id="CP026399">
    <property type="protein sequence ID" value="AUY00994.1"/>
    <property type="molecule type" value="Genomic_DNA"/>
</dbReference>
<accession>A0A7U5YWP8</accession>
<protein>
    <submittedName>
        <fullName evidence="1">Uncharacterized protein</fullName>
    </submittedName>
</protein>
<dbReference type="Proteomes" id="UP000239554">
    <property type="component" value="Chromosome"/>
</dbReference>
<gene>
    <name evidence="1" type="ORF">C3F40_03695</name>
</gene>